<evidence type="ECO:0000313" key="1">
    <source>
        <dbReference type="EMBL" id="KAL3571262.1"/>
    </source>
</evidence>
<dbReference type="Proteomes" id="UP000309997">
    <property type="component" value="Unassembled WGS sequence"/>
</dbReference>
<proteinExistence type="predicted"/>
<comment type="caution">
    <text evidence="1">The sequence shown here is derived from an EMBL/GenBank/DDBJ whole genome shotgun (WGS) entry which is preliminary data.</text>
</comment>
<accession>A0ACC4AYU0</accession>
<dbReference type="EMBL" id="RCHU02000015">
    <property type="protein sequence ID" value="KAL3571262.1"/>
    <property type="molecule type" value="Genomic_DNA"/>
</dbReference>
<name>A0ACC4AYU0_POPAL</name>
<protein>
    <submittedName>
        <fullName evidence="1">Uncharacterized protein</fullName>
    </submittedName>
</protein>
<evidence type="ECO:0000313" key="2">
    <source>
        <dbReference type="Proteomes" id="UP000309997"/>
    </source>
</evidence>
<organism evidence="1 2">
    <name type="scientific">Populus alba</name>
    <name type="common">White poplar</name>
    <dbReference type="NCBI Taxonomy" id="43335"/>
    <lineage>
        <taxon>Eukaryota</taxon>
        <taxon>Viridiplantae</taxon>
        <taxon>Streptophyta</taxon>
        <taxon>Embryophyta</taxon>
        <taxon>Tracheophyta</taxon>
        <taxon>Spermatophyta</taxon>
        <taxon>Magnoliopsida</taxon>
        <taxon>eudicotyledons</taxon>
        <taxon>Gunneridae</taxon>
        <taxon>Pentapetalae</taxon>
        <taxon>rosids</taxon>
        <taxon>fabids</taxon>
        <taxon>Malpighiales</taxon>
        <taxon>Salicaceae</taxon>
        <taxon>Saliceae</taxon>
        <taxon>Populus</taxon>
    </lineage>
</organism>
<keyword evidence="2" id="KW-1185">Reference proteome</keyword>
<reference evidence="1 2" key="1">
    <citation type="journal article" date="2024" name="Plant Biotechnol. J.">
        <title>Genome and CRISPR/Cas9 system of a widespread forest tree (Populus alba) in the world.</title>
        <authorList>
            <person name="Liu Y.J."/>
            <person name="Jiang P.F."/>
            <person name="Han X.M."/>
            <person name="Li X.Y."/>
            <person name="Wang H.M."/>
            <person name="Wang Y.J."/>
            <person name="Wang X.X."/>
            <person name="Zeng Q.Y."/>
        </authorList>
    </citation>
    <scope>NUCLEOTIDE SEQUENCE [LARGE SCALE GENOMIC DNA]</scope>
    <source>
        <strain evidence="2">cv. PAL-ZL1</strain>
    </source>
</reference>
<sequence>MEIKGVVRDGDESVKEDDLQEMPYLKAMKGSIIFMAADMGWDPNVWEDPMAFKPGRFLNSSGGEASAITGRREIKMMPIGVGRS</sequence>
<gene>
    <name evidence="1" type="ORF">D5086_028511</name>
</gene>